<feature type="compositionally biased region" description="Basic and acidic residues" evidence="3">
    <location>
        <begin position="217"/>
        <end position="267"/>
    </location>
</feature>
<dbReference type="GO" id="GO:0071011">
    <property type="term" value="C:precatalytic spliceosome"/>
    <property type="evidence" value="ECO:0007669"/>
    <property type="project" value="TreeGrafter"/>
</dbReference>
<feature type="compositionally biased region" description="Basic and acidic residues" evidence="3">
    <location>
        <begin position="147"/>
        <end position="158"/>
    </location>
</feature>
<dbReference type="GO" id="GO:0000398">
    <property type="term" value="P:mRNA splicing, via spliceosome"/>
    <property type="evidence" value="ECO:0007669"/>
    <property type="project" value="InterPro"/>
</dbReference>
<dbReference type="InterPro" id="IPR035979">
    <property type="entry name" value="RBD_domain_sf"/>
</dbReference>
<dbReference type="InterPro" id="IPR051847">
    <property type="entry name" value="RNA_proc/Spliceosome_comp"/>
</dbReference>
<dbReference type="PANTHER" id="PTHR45880">
    <property type="entry name" value="RNA-BINDING MOTIF PROTEIN, X-LINKED 2"/>
    <property type="match status" value="1"/>
</dbReference>
<sequence length="431" mass="47626">MNPLTQIKNTQKATKREIEAGINDSASWHAQFKHSAYIFAGGLDYDLTEGDLLAVFSQYGEIVDLNLIRHKDTGKSKGFTFVAYEDQRSTVLAVDNLNGAKVVGRTIRVEHVDNYKKRKAEADGEDPNAVGEDDEGPASTGAADAAAGRRGESAERQDVGPGPQRRGRSPPAAARPQHPSSEPWAAAGSIFSLLEEARQLEAAKQKPHQQAGGQVKQEPESSGREPSKRRSGARGEMDQPLDRDRHRERERDREREDGRERDRDRARSGSAGPSSAPAFGPPRPPPRPAAAAAAGPRDDDAPGPGPGSSRRDRYDPSPRDRDNGRARDVREPGRHTGSEREAARGERRQGRRSASPGSRSPHRGEASGRDRRGGPDRGPGDRGDRGRDRELYAERGFEGERGARGRERSRSRERERERQHRERERGRDRDR</sequence>
<feature type="compositionally biased region" description="Low complexity" evidence="3">
    <location>
        <begin position="137"/>
        <end position="146"/>
    </location>
</feature>
<evidence type="ECO:0000256" key="2">
    <source>
        <dbReference type="PROSITE-ProRule" id="PRU00176"/>
    </source>
</evidence>
<dbReference type="Pfam" id="PF00076">
    <property type="entry name" value="RRM_1"/>
    <property type="match status" value="1"/>
</dbReference>
<proteinExistence type="predicted"/>
<feature type="compositionally biased region" description="Basic and acidic residues" evidence="3">
    <location>
        <begin position="195"/>
        <end position="204"/>
    </location>
</feature>
<dbReference type="SUPFAM" id="SSF54928">
    <property type="entry name" value="RNA-binding domain, RBD"/>
    <property type="match status" value="1"/>
</dbReference>
<evidence type="ECO:0000313" key="5">
    <source>
        <dbReference type="EMBL" id="GLC57393.1"/>
    </source>
</evidence>
<dbReference type="EMBL" id="BRXU01000018">
    <property type="protein sequence ID" value="GLC57393.1"/>
    <property type="molecule type" value="Genomic_DNA"/>
</dbReference>
<dbReference type="GO" id="GO:0071013">
    <property type="term" value="C:catalytic step 2 spliceosome"/>
    <property type="evidence" value="ECO:0007669"/>
    <property type="project" value="TreeGrafter"/>
</dbReference>
<comment type="caution">
    <text evidence="5">The sequence shown here is derived from an EMBL/GenBank/DDBJ whole genome shotgun (WGS) entry which is preliminary data.</text>
</comment>
<dbReference type="Gene3D" id="3.30.70.330">
    <property type="match status" value="1"/>
</dbReference>
<keyword evidence="6" id="KW-1185">Reference proteome</keyword>
<name>A0A9W6BSR4_9CHLO</name>
<feature type="region of interest" description="Disordered" evidence="3">
    <location>
        <begin position="118"/>
        <end position="431"/>
    </location>
</feature>
<dbReference type="InterPro" id="IPR012677">
    <property type="entry name" value="Nucleotide-bd_a/b_plait_sf"/>
</dbReference>
<accession>A0A9W6BSR4</accession>
<evidence type="ECO:0000256" key="3">
    <source>
        <dbReference type="SAM" id="MobiDB-lite"/>
    </source>
</evidence>
<dbReference type="PANTHER" id="PTHR45880:SF1">
    <property type="entry name" value="RNA-BINDING MOTIF PROTEIN, X-LINKED 2"/>
    <property type="match status" value="1"/>
</dbReference>
<protein>
    <recommendedName>
        <fullName evidence="4">RRM domain-containing protein</fullName>
    </recommendedName>
</protein>
<feature type="domain" description="RRM" evidence="4">
    <location>
        <begin position="36"/>
        <end position="114"/>
    </location>
</feature>
<feature type="compositionally biased region" description="Acidic residues" evidence="3">
    <location>
        <begin position="123"/>
        <end position="136"/>
    </location>
</feature>
<evidence type="ECO:0000256" key="1">
    <source>
        <dbReference type="ARBA" id="ARBA00022884"/>
    </source>
</evidence>
<feature type="compositionally biased region" description="Low complexity" evidence="3">
    <location>
        <begin position="268"/>
        <end position="278"/>
    </location>
</feature>
<dbReference type="GO" id="GO:0005686">
    <property type="term" value="C:U2 snRNP"/>
    <property type="evidence" value="ECO:0007669"/>
    <property type="project" value="TreeGrafter"/>
</dbReference>
<organism evidence="5 6">
    <name type="scientific">Pleodorina starrii</name>
    <dbReference type="NCBI Taxonomy" id="330485"/>
    <lineage>
        <taxon>Eukaryota</taxon>
        <taxon>Viridiplantae</taxon>
        <taxon>Chlorophyta</taxon>
        <taxon>core chlorophytes</taxon>
        <taxon>Chlorophyceae</taxon>
        <taxon>CS clade</taxon>
        <taxon>Chlamydomonadales</taxon>
        <taxon>Volvocaceae</taxon>
        <taxon>Pleodorina</taxon>
    </lineage>
</organism>
<gene>
    <name evidence="5" type="primary">PLEST011889</name>
    <name evidence="5" type="ORF">PLESTB_001219800</name>
</gene>
<dbReference type="CDD" id="cd12411">
    <property type="entry name" value="RRM_ist3_like"/>
    <property type="match status" value="1"/>
</dbReference>
<reference evidence="5 6" key="1">
    <citation type="journal article" date="2023" name="Commun. Biol.">
        <title>Reorganization of the ancestral sex-determining regions during the evolution of trioecy in Pleodorina starrii.</title>
        <authorList>
            <person name="Takahashi K."/>
            <person name="Suzuki S."/>
            <person name="Kawai-Toyooka H."/>
            <person name="Yamamoto K."/>
            <person name="Hamaji T."/>
            <person name="Ootsuki R."/>
            <person name="Yamaguchi H."/>
            <person name="Kawachi M."/>
            <person name="Higashiyama T."/>
            <person name="Nozaki H."/>
        </authorList>
    </citation>
    <scope>NUCLEOTIDE SEQUENCE [LARGE SCALE GENOMIC DNA]</scope>
    <source>
        <strain evidence="5 6">NIES-4479</strain>
    </source>
</reference>
<dbReference type="GO" id="GO:0003723">
    <property type="term" value="F:RNA binding"/>
    <property type="evidence" value="ECO:0007669"/>
    <property type="project" value="UniProtKB-UniRule"/>
</dbReference>
<dbReference type="OrthoDB" id="2573941at2759"/>
<dbReference type="InterPro" id="IPR000504">
    <property type="entry name" value="RRM_dom"/>
</dbReference>
<feature type="compositionally biased region" description="Basic and acidic residues" evidence="3">
    <location>
        <begin position="309"/>
        <end position="348"/>
    </location>
</feature>
<evidence type="ECO:0000313" key="6">
    <source>
        <dbReference type="Proteomes" id="UP001165080"/>
    </source>
</evidence>
<dbReference type="SMART" id="SM00360">
    <property type="entry name" value="RRM"/>
    <property type="match status" value="1"/>
</dbReference>
<evidence type="ECO:0000259" key="4">
    <source>
        <dbReference type="PROSITE" id="PS50102"/>
    </source>
</evidence>
<feature type="compositionally biased region" description="Low complexity" evidence="3">
    <location>
        <begin position="160"/>
        <end position="177"/>
    </location>
</feature>
<keyword evidence="1 2" id="KW-0694">RNA-binding</keyword>
<dbReference type="AlphaFoldDB" id="A0A9W6BSR4"/>
<feature type="compositionally biased region" description="Basic and acidic residues" evidence="3">
    <location>
        <begin position="362"/>
        <end position="431"/>
    </location>
</feature>
<dbReference type="Proteomes" id="UP001165080">
    <property type="component" value="Unassembled WGS sequence"/>
</dbReference>
<feature type="compositionally biased region" description="Pro residues" evidence="3">
    <location>
        <begin position="279"/>
        <end position="288"/>
    </location>
</feature>
<dbReference type="PROSITE" id="PS50102">
    <property type="entry name" value="RRM"/>
    <property type="match status" value="1"/>
</dbReference>
<dbReference type="InterPro" id="IPR045844">
    <property type="entry name" value="RRM_Ist3-like"/>
</dbReference>